<dbReference type="OrthoDB" id="9783818at2"/>
<feature type="domain" description="VWFA" evidence="2">
    <location>
        <begin position="49"/>
        <end position="226"/>
    </location>
</feature>
<protein>
    <submittedName>
        <fullName evidence="3">Ca-activated chloride channel family protein</fullName>
    </submittedName>
</protein>
<dbReference type="Pfam" id="PF00092">
    <property type="entry name" value="VWA"/>
    <property type="match status" value="1"/>
</dbReference>
<keyword evidence="4" id="KW-1185">Reference proteome</keyword>
<keyword evidence="1" id="KW-1133">Transmembrane helix</keyword>
<feature type="transmembrane region" description="Helical" evidence="1">
    <location>
        <begin position="7"/>
        <end position="28"/>
    </location>
</feature>
<dbReference type="InterPro" id="IPR036465">
    <property type="entry name" value="vWFA_dom_sf"/>
</dbReference>
<dbReference type="PROSITE" id="PS50234">
    <property type="entry name" value="VWFA"/>
    <property type="match status" value="1"/>
</dbReference>
<dbReference type="Proteomes" id="UP000190625">
    <property type="component" value="Unassembled WGS sequence"/>
</dbReference>
<dbReference type="SUPFAM" id="SSF53300">
    <property type="entry name" value="vWA-like"/>
    <property type="match status" value="1"/>
</dbReference>
<keyword evidence="1" id="KW-0472">Membrane</keyword>
<evidence type="ECO:0000259" key="2">
    <source>
        <dbReference type="PROSITE" id="PS50234"/>
    </source>
</evidence>
<keyword evidence="1" id="KW-0812">Transmembrane</keyword>
<dbReference type="Gene3D" id="3.40.50.410">
    <property type="entry name" value="von Willebrand factor, type A domain"/>
    <property type="match status" value="1"/>
</dbReference>
<dbReference type="SMART" id="SM00327">
    <property type="entry name" value="VWA"/>
    <property type="match status" value="1"/>
</dbReference>
<evidence type="ECO:0000313" key="4">
    <source>
        <dbReference type="Proteomes" id="UP000190625"/>
    </source>
</evidence>
<dbReference type="RefSeq" id="WP_078809143.1">
    <property type="nucleotide sequence ID" value="NZ_FUWM01000005.1"/>
</dbReference>
<dbReference type="CDD" id="cd00198">
    <property type="entry name" value="vWFA"/>
    <property type="match status" value="1"/>
</dbReference>
<reference evidence="4" key="1">
    <citation type="submission" date="2017-02" db="EMBL/GenBank/DDBJ databases">
        <authorList>
            <person name="Varghese N."/>
            <person name="Submissions S."/>
        </authorList>
    </citation>
    <scope>NUCLEOTIDE SEQUENCE [LARGE SCALE GENOMIC DNA]</scope>
    <source>
        <strain evidence="4">ATCC BAA-73</strain>
    </source>
</reference>
<dbReference type="AlphaFoldDB" id="A0A1T4K6K3"/>
<gene>
    <name evidence="3" type="ORF">SAMN02745118_00648</name>
</gene>
<dbReference type="EMBL" id="FUWM01000005">
    <property type="protein sequence ID" value="SJZ38088.1"/>
    <property type="molecule type" value="Genomic_DNA"/>
</dbReference>
<dbReference type="STRING" id="142842.SAMN02745118_00648"/>
<dbReference type="InterPro" id="IPR002035">
    <property type="entry name" value="VWF_A"/>
</dbReference>
<evidence type="ECO:0000313" key="3">
    <source>
        <dbReference type="EMBL" id="SJZ38088.1"/>
    </source>
</evidence>
<proteinExistence type="predicted"/>
<accession>A0A1T4K6K3</accession>
<sequence length="227" mass="25241">MRIKHNMTLLVIILFLLVAIIGIIGLPIDKVQEVKVNKEQLPTFVEAHNVEIVWDVSGSMWGKVAEDRKYLRSKKVLIDIIESIPSNVNVGLRIFGAKNSKHKTTNLNVKATTNNRNKLLEKVKQLNPAGKSPIGKALIEASRDLVNLEGNNHILLVTDGKDTGNIMPGRVANRLRGQGIRVHILYVGNPQEKVEINLKSIAQLGGGKYFVYSEKDKVVPTMNLQVE</sequence>
<evidence type="ECO:0000256" key="1">
    <source>
        <dbReference type="SAM" id="Phobius"/>
    </source>
</evidence>
<name>A0A1T4K6K3_9FIRM</name>
<organism evidence="3 4">
    <name type="scientific">Selenihalanaerobacter shriftii</name>
    <dbReference type="NCBI Taxonomy" id="142842"/>
    <lineage>
        <taxon>Bacteria</taxon>
        <taxon>Bacillati</taxon>
        <taxon>Bacillota</taxon>
        <taxon>Clostridia</taxon>
        <taxon>Halanaerobiales</taxon>
        <taxon>Halobacteroidaceae</taxon>
        <taxon>Selenihalanaerobacter</taxon>
    </lineage>
</organism>